<dbReference type="NCBIfam" id="NF035944">
    <property type="entry name" value="PEPxxWA-CTERM"/>
    <property type="match status" value="1"/>
</dbReference>
<dbReference type="NCBIfam" id="TIGR02595">
    <property type="entry name" value="PEP_CTERM"/>
    <property type="match status" value="1"/>
</dbReference>
<evidence type="ECO:0000313" key="4">
    <source>
        <dbReference type="Proteomes" id="UP000484875"/>
    </source>
</evidence>
<evidence type="ECO:0000259" key="2">
    <source>
        <dbReference type="Pfam" id="PF07589"/>
    </source>
</evidence>
<feature type="domain" description="Ice-binding protein C-terminal" evidence="2">
    <location>
        <begin position="142"/>
        <end position="166"/>
    </location>
</feature>
<dbReference type="NCBIfam" id="NF038126">
    <property type="entry name" value="PEP_CTERM_FxDxF"/>
    <property type="match status" value="1"/>
</dbReference>
<proteinExistence type="predicted"/>
<dbReference type="EMBL" id="WWCV01000091">
    <property type="protein sequence ID" value="MYN20755.1"/>
    <property type="molecule type" value="Genomic_DNA"/>
</dbReference>
<comment type="caution">
    <text evidence="3">The sequence shown here is derived from an EMBL/GenBank/DDBJ whole genome shotgun (WGS) entry which is preliminary data.</text>
</comment>
<protein>
    <submittedName>
        <fullName evidence="3">PEPxxWA-CTERM sorting domain-containing protein</fullName>
    </submittedName>
</protein>
<sequence length="168" mass="17597">MNFKSTILAAALLVSSAVASANTAITLTPSPTITNSYSGTFAGYATTNVFDLDLTHFASASHFVGQVSANFTGGAGYDVTGVSLDGHSFAPITNFTFGDNGFDYWLLQLPTLSNTVHHITVTGTPLVNTQGFVGSLSLRVTPVPEPETYAMLIAGLGLVGFMARRRKA</sequence>
<evidence type="ECO:0000313" key="3">
    <source>
        <dbReference type="EMBL" id="MYN20755.1"/>
    </source>
</evidence>
<feature type="chain" id="PRO_5032904582" evidence="1">
    <location>
        <begin position="22"/>
        <end position="168"/>
    </location>
</feature>
<gene>
    <name evidence="3" type="ORF">GTP81_28860</name>
</gene>
<keyword evidence="4" id="KW-1185">Reference proteome</keyword>
<accession>A0A845HTD1</accession>
<feature type="signal peptide" evidence="1">
    <location>
        <begin position="1"/>
        <end position="21"/>
    </location>
</feature>
<evidence type="ECO:0000256" key="1">
    <source>
        <dbReference type="SAM" id="SignalP"/>
    </source>
</evidence>
<name>A0A845HTD1_9BURK</name>
<dbReference type="Proteomes" id="UP000484875">
    <property type="component" value="Unassembled WGS sequence"/>
</dbReference>
<reference evidence="3 4" key="1">
    <citation type="submission" date="2019-12" db="EMBL/GenBank/DDBJ databases">
        <title>Novel species isolated from a subtropical stream in China.</title>
        <authorList>
            <person name="Lu H."/>
        </authorList>
    </citation>
    <scope>NUCLEOTIDE SEQUENCE [LARGE SCALE GENOMIC DNA]</scope>
    <source>
        <strain evidence="3 4">FT107W</strain>
    </source>
</reference>
<organism evidence="3 4">
    <name type="scientific">Duganella vulcania</name>
    <dbReference type="NCBI Taxonomy" id="2692166"/>
    <lineage>
        <taxon>Bacteria</taxon>
        <taxon>Pseudomonadati</taxon>
        <taxon>Pseudomonadota</taxon>
        <taxon>Betaproteobacteria</taxon>
        <taxon>Burkholderiales</taxon>
        <taxon>Oxalobacteraceae</taxon>
        <taxon>Telluria group</taxon>
        <taxon>Duganella</taxon>
    </lineage>
</organism>
<dbReference type="RefSeq" id="WP_161093023.1">
    <property type="nucleotide sequence ID" value="NZ_WWCV01000091.1"/>
</dbReference>
<dbReference type="Pfam" id="PF07589">
    <property type="entry name" value="PEP-CTERM"/>
    <property type="match status" value="1"/>
</dbReference>
<dbReference type="AlphaFoldDB" id="A0A845HTD1"/>
<dbReference type="InterPro" id="IPR013424">
    <property type="entry name" value="Ice-binding_C"/>
</dbReference>
<keyword evidence="1" id="KW-0732">Signal</keyword>